<evidence type="ECO:0000256" key="10">
    <source>
        <dbReference type="RuleBase" id="RU003477"/>
    </source>
</evidence>
<comment type="function">
    <text evidence="8 9">One of the proteins that surrounds the polypeptide exit tunnel on the outside of the subunit.</text>
</comment>
<keyword evidence="5 9" id="KW-0689">Ribosomal protein</keyword>
<proteinExistence type="inferred from homology"/>
<dbReference type="STRING" id="649764.HMPREF0762_01823"/>
<reference evidence="12" key="1">
    <citation type="submission" date="2009-10" db="EMBL/GenBank/DDBJ databases">
        <authorList>
            <person name="Weinstock G."/>
            <person name="Sodergren E."/>
            <person name="Clifton S."/>
            <person name="Fulton L."/>
            <person name="Fulton B."/>
            <person name="Courtney L."/>
            <person name="Fronick C."/>
            <person name="Harrison M."/>
            <person name="Strong C."/>
            <person name="Farmer C."/>
            <person name="Delahaunty K."/>
            <person name="Markovic C."/>
            <person name="Hall O."/>
            <person name="Minx P."/>
            <person name="Tomlinson C."/>
            <person name="Mitreva M."/>
            <person name="Nelson J."/>
            <person name="Hou S."/>
            <person name="Wollam A."/>
            <person name="Pepin K.H."/>
            <person name="Johnson M."/>
            <person name="Bhonagiri V."/>
            <person name="Nash W.E."/>
            <person name="Warren W."/>
            <person name="Chinwalla A."/>
            <person name="Mardis E.R."/>
            <person name="Wilson R.K."/>
        </authorList>
    </citation>
    <scope>NUCLEOTIDE SEQUENCE [LARGE SCALE GENOMIC DNA]</scope>
    <source>
        <strain evidence="12">ATCC 700122</strain>
    </source>
</reference>
<gene>
    <name evidence="9 12" type="primary">rplX</name>
    <name evidence="12" type="ORF">HMPREF0762_01823</name>
</gene>
<dbReference type="CDD" id="cd06089">
    <property type="entry name" value="KOW_RPL26"/>
    <property type="match status" value="1"/>
</dbReference>
<dbReference type="GO" id="GO:0005840">
    <property type="term" value="C:ribosome"/>
    <property type="evidence" value="ECO:0007669"/>
    <property type="project" value="UniProtKB-KW"/>
</dbReference>
<keyword evidence="6 9" id="KW-0687">Ribonucleoprotein</keyword>
<evidence type="ECO:0000256" key="8">
    <source>
        <dbReference type="ARBA" id="ARBA00058688"/>
    </source>
</evidence>
<feature type="domain" description="KOW" evidence="11">
    <location>
        <begin position="5"/>
        <end position="32"/>
    </location>
</feature>
<keyword evidence="4 9" id="KW-0694">RNA-binding</keyword>
<dbReference type="InterPro" id="IPR014722">
    <property type="entry name" value="Rib_uL2_dom2"/>
</dbReference>
<protein>
    <recommendedName>
        <fullName evidence="7 9">Large ribosomal subunit protein uL24</fullName>
    </recommendedName>
</protein>
<dbReference type="PANTHER" id="PTHR12903">
    <property type="entry name" value="MITOCHONDRIAL RIBOSOMAL PROTEIN L24"/>
    <property type="match status" value="1"/>
</dbReference>
<dbReference type="Pfam" id="PF00467">
    <property type="entry name" value="KOW"/>
    <property type="match status" value="1"/>
</dbReference>
<dbReference type="PROSITE" id="PS01108">
    <property type="entry name" value="RIBOSOMAL_L24"/>
    <property type="match status" value="1"/>
</dbReference>
<accession>D0WIZ8</accession>
<dbReference type="Pfam" id="PF17136">
    <property type="entry name" value="ribosomal_L24"/>
    <property type="match status" value="1"/>
</dbReference>
<evidence type="ECO:0000256" key="6">
    <source>
        <dbReference type="ARBA" id="ARBA00023274"/>
    </source>
</evidence>
<dbReference type="HAMAP" id="MF_01326_B">
    <property type="entry name" value="Ribosomal_uL24_B"/>
    <property type="match status" value="1"/>
</dbReference>
<dbReference type="SMART" id="SM00739">
    <property type="entry name" value="KOW"/>
    <property type="match status" value="1"/>
</dbReference>
<dbReference type="GO" id="GO:0003735">
    <property type="term" value="F:structural constituent of ribosome"/>
    <property type="evidence" value="ECO:0007669"/>
    <property type="project" value="InterPro"/>
</dbReference>
<organism evidence="12 13">
    <name type="scientific">Slackia exigua (strain ATCC 700122 / DSM 15923 / CIP 105133 / JCM 11022 / KCTC 5966 / S-7)</name>
    <dbReference type="NCBI Taxonomy" id="649764"/>
    <lineage>
        <taxon>Bacteria</taxon>
        <taxon>Bacillati</taxon>
        <taxon>Actinomycetota</taxon>
        <taxon>Coriobacteriia</taxon>
        <taxon>Eggerthellales</taxon>
        <taxon>Eggerthellaceae</taxon>
        <taxon>Slackia</taxon>
    </lineage>
</organism>
<evidence type="ECO:0000256" key="3">
    <source>
        <dbReference type="ARBA" id="ARBA00022730"/>
    </source>
</evidence>
<evidence type="ECO:0000256" key="5">
    <source>
        <dbReference type="ARBA" id="ARBA00022980"/>
    </source>
</evidence>
<comment type="similarity">
    <text evidence="2 9 10">Belongs to the universal ribosomal protein uL24 family.</text>
</comment>
<dbReference type="EMBL" id="ACUX02000019">
    <property type="protein sequence ID" value="EEZ60346.1"/>
    <property type="molecule type" value="Genomic_DNA"/>
</dbReference>
<dbReference type="InterPro" id="IPR005824">
    <property type="entry name" value="KOW"/>
</dbReference>
<dbReference type="NCBIfam" id="TIGR01079">
    <property type="entry name" value="rplX_bact"/>
    <property type="match status" value="1"/>
</dbReference>
<dbReference type="InterPro" id="IPR008991">
    <property type="entry name" value="Translation_prot_SH3-like_sf"/>
</dbReference>
<name>D0WIZ8_SLAES</name>
<dbReference type="SUPFAM" id="SSF50104">
    <property type="entry name" value="Translation proteins SH3-like domain"/>
    <property type="match status" value="1"/>
</dbReference>
<dbReference type="InterPro" id="IPR005825">
    <property type="entry name" value="Ribosomal_uL24_CS"/>
</dbReference>
<comment type="caution">
    <text evidence="12">The sequence shown here is derived from an EMBL/GenBank/DDBJ whole genome shotgun (WGS) entry which is preliminary data.</text>
</comment>
<evidence type="ECO:0000313" key="12">
    <source>
        <dbReference type="EMBL" id="EEZ60346.1"/>
    </source>
</evidence>
<comment type="function">
    <text evidence="1 9">One of two assembly initiator proteins, it binds directly to the 5'-end of the 23S rRNA, where it nucleates assembly of the 50S subunit.</text>
</comment>
<dbReference type="InterPro" id="IPR041988">
    <property type="entry name" value="Ribosomal_uL24_KOW"/>
</dbReference>
<dbReference type="InterPro" id="IPR057264">
    <property type="entry name" value="Ribosomal_uL24_C"/>
</dbReference>
<dbReference type="FunFam" id="2.30.30.30:FF:000004">
    <property type="entry name" value="50S ribosomal protein L24"/>
    <property type="match status" value="1"/>
</dbReference>
<evidence type="ECO:0000256" key="2">
    <source>
        <dbReference type="ARBA" id="ARBA00010618"/>
    </source>
</evidence>
<dbReference type="GO" id="GO:0006412">
    <property type="term" value="P:translation"/>
    <property type="evidence" value="ECO:0007669"/>
    <property type="project" value="UniProtKB-UniRule"/>
</dbReference>
<evidence type="ECO:0000256" key="1">
    <source>
        <dbReference type="ARBA" id="ARBA00004072"/>
    </source>
</evidence>
<evidence type="ECO:0000313" key="13">
    <source>
        <dbReference type="Proteomes" id="UP000006001"/>
    </source>
</evidence>
<evidence type="ECO:0000256" key="9">
    <source>
        <dbReference type="HAMAP-Rule" id="MF_01326"/>
    </source>
</evidence>
<dbReference type="GO" id="GO:1990904">
    <property type="term" value="C:ribonucleoprotein complex"/>
    <property type="evidence" value="ECO:0007669"/>
    <property type="project" value="UniProtKB-KW"/>
</dbReference>
<dbReference type="HOGENOM" id="CLU_093315_2_0_11"/>
<dbReference type="AlphaFoldDB" id="D0WIZ8"/>
<comment type="subunit">
    <text evidence="9">Part of the 50S ribosomal subunit.</text>
</comment>
<sequence>MNSMRIRKGDKVVVIAGKDKGKEGVVLRAIPTRQRVVVEGCGMVKKAVRPTQQNPQGGITRVEAPIHVSNVMLVCPKTGKPTRIGIRRDENGKRIRVSKAGNCDID</sequence>
<dbReference type="eggNOG" id="COG0198">
    <property type="taxonomic scope" value="Bacteria"/>
</dbReference>
<evidence type="ECO:0000256" key="7">
    <source>
        <dbReference type="ARBA" id="ARBA00035206"/>
    </source>
</evidence>
<dbReference type="GO" id="GO:0019843">
    <property type="term" value="F:rRNA binding"/>
    <property type="evidence" value="ECO:0007669"/>
    <property type="project" value="UniProtKB-UniRule"/>
</dbReference>
<dbReference type="Gene3D" id="2.30.30.30">
    <property type="match status" value="1"/>
</dbReference>
<dbReference type="OrthoDB" id="9807419at2"/>
<keyword evidence="13" id="KW-1185">Reference proteome</keyword>
<dbReference type="InterPro" id="IPR003256">
    <property type="entry name" value="Ribosomal_uL24"/>
</dbReference>
<evidence type="ECO:0000259" key="11">
    <source>
        <dbReference type="SMART" id="SM00739"/>
    </source>
</evidence>
<dbReference type="Proteomes" id="UP000006001">
    <property type="component" value="Unassembled WGS sequence"/>
</dbReference>
<evidence type="ECO:0000256" key="4">
    <source>
        <dbReference type="ARBA" id="ARBA00022884"/>
    </source>
</evidence>
<keyword evidence="3 9" id="KW-0699">rRNA-binding</keyword>